<evidence type="ECO:0008006" key="3">
    <source>
        <dbReference type="Google" id="ProtNLM"/>
    </source>
</evidence>
<evidence type="ECO:0000313" key="2">
    <source>
        <dbReference type="Proteomes" id="UP000653565"/>
    </source>
</evidence>
<reference evidence="1" key="2">
    <citation type="submission" date="2020-04" db="EMBL/GenBank/DDBJ databases">
        <authorList>
            <person name="Santos R.A.C."/>
            <person name="Steenwyk J.L."/>
            <person name="Rivero-Menendez O."/>
            <person name="Mead M.E."/>
            <person name="Silva L.P."/>
            <person name="Bastos R.W."/>
            <person name="Alastruey-Izquierdo A."/>
            <person name="Goldman G.H."/>
            <person name="Rokas A."/>
        </authorList>
    </citation>
    <scope>NUCLEOTIDE SEQUENCE</scope>
    <source>
        <strain evidence="1">CNM-CM6805</strain>
    </source>
</reference>
<dbReference type="EMBL" id="JAAAPX010000026">
    <property type="protein sequence ID" value="KAF4240442.1"/>
    <property type="molecule type" value="Genomic_DNA"/>
</dbReference>
<dbReference type="Proteomes" id="UP000653565">
    <property type="component" value="Unassembled WGS sequence"/>
</dbReference>
<dbReference type="Gene3D" id="3.40.50.150">
    <property type="entry name" value="Vaccinia Virus protein VP39"/>
    <property type="match status" value="1"/>
</dbReference>
<dbReference type="SUPFAM" id="SSF53335">
    <property type="entry name" value="S-adenosyl-L-methionine-dependent methyltransferases"/>
    <property type="match status" value="1"/>
</dbReference>
<evidence type="ECO:0000313" key="1">
    <source>
        <dbReference type="EMBL" id="KAF4240442.1"/>
    </source>
</evidence>
<proteinExistence type="predicted"/>
<dbReference type="OrthoDB" id="540004at2759"/>
<dbReference type="InterPro" id="IPR029063">
    <property type="entry name" value="SAM-dependent_MTases_sf"/>
</dbReference>
<organism evidence="1 2">
    <name type="scientific">Aspergillus fumigatiaffinis</name>
    <dbReference type="NCBI Taxonomy" id="340414"/>
    <lineage>
        <taxon>Eukaryota</taxon>
        <taxon>Fungi</taxon>
        <taxon>Dikarya</taxon>
        <taxon>Ascomycota</taxon>
        <taxon>Pezizomycotina</taxon>
        <taxon>Eurotiomycetes</taxon>
        <taxon>Eurotiomycetidae</taxon>
        <taxon>Eurotiales</taxon>
        <taxon>Aspergillaceae</taxon>
        <taxon>Aspergillus</taxon>
        <taxon>Aspergillus subgen. Fumigati</taxon>
    </lineage>
</organism>
<protein>
    <recommendedName>
        <fullName evidence="3">S-adenosyl-L-methionine-dependent methyltransferase</fullName>
    </recommendedName>
</protein>
<reference evidence="1" key="1">
    <citation type="journal article" date="2020" name="bioRxiv">
        <title>Genomic and phenotypic heterogeneity of clinical isolates of the human pathogens Aspergillus fumigatus, Aspergillus lentulus and Aspergillus fumigatiaffinis.</title>
        <authorList>
            <person name="dos Santos R.A.C."/>
            <person name="Steenwyk J.L."/>
            <person name="Rivero-Menendez O."/>
            <person name="Mead M.E."/>
            <person name="Silva L.P."/>
            <person name="Bastos R.W."/>
            <person name="Alastruey-Izquierdo A."/>
            <person name="Goldman G.H."/>
            <person name="Rokas A."/>
        </authorList>
    </citation>
    <scope>NUCLEOTIDE SEQUENCE</scope>
    <source>
        <strain evidence="1">CNM-CM6805</strain>
    </source>
</reference>
<name>A0A8H4HCR5_9EURO</name>
<dbReference type="AlphaFoldDB" id="A0A8H4HCR5"/>
<comment type="caution">
    <text evidence="1">The sequence shown here is derived from an EMBL/GenBank/DDBJ whole genome shotgun (WGS) entry which is preliminary data.</text>
</comment>
<dbReference type="CDD" id="cd02440">
    <property type="entry name" value="AdoMet_MTases"/>
    <property type="match status" value="1"/>
</dbReference>
<gene>
    <name evidence="1" type="ORF">CNMCM6805_004962</name>
</gene>
<dbReference type="Pfam" id="PF13489">
    <property type="entry name" value="Methyltransf_23"/>
    <property type="match status" value="1"/>
</dbReference>
<sequence length="210" mass="23536">MEQHANFYSSLGSNYEDAFGENPALLKFIERALPYLPLKANVLDVGCGTGKPVAMTQAAAGHSKAVLSGRFHLVDMKEYEPPSGPPFDVVFNILCLFALSRREIEDMAMRWSRWVRVGGILCICSIPAEDFQPETRGVGYDPDGLCARDIGYRFMATEVKITLMTRKGWEKLLDRNGFEILDTMTSAFTPPKEARSDDEVHYYIIAREVG</sequence>
<accession>A0A8H4HCR5</accession>
<keyword evidence="2" id="KW-1185">Reference proteome</keyword>